<evidence type="ECO:0000259" key="3">
    <source>
        <dbReference type="Pfam" id="PF26634"/>
    </source>
</evidence>
<dbReference type="PANTHER" id="PTHR35374">
    <property type="entry name" value="CYCLIN-DEPENDENT KINASE 11A-LIKE"/>
    <property type="match status" value="1"/>
</dbReference>
<dbReference type="GeneID" id="8574878"/>
<dbReference type="RefSeq" id="XP_002632881.1">
    <property type="nucleotide sequence ID" value="XM_002632835.1"/>
</dbReference>
<dbReference type="CTD" id="8574878"/>
<organism evidence="4 5">
    <name type="scientific">Caenorhabditis briggsae</name>
    <dbReference type="NCBI Taxonomy" id="6238"/>
    <lineage>
        <taxon>Eukaryota</taxon>
        <taxon>Metazoa</taxon>
        <taxon>Ecdysozoa</taxon>
        <taxon>Nematoda</taxon>
        <taxon>Chromadorea</taxon>
        <taxon>Rhabditida</taxon>
        <taxon>Rhabditina</taxon>
        <taxon>Rhabditomorpha</taxon>
        <taxon>Rhabditoidea</taxon>
        <taxon>Rhabditidae</taxon>
        <taxon>Peloderinae</taxon>
        <taxon>Caenorhabditis</taxon>
    </lineage>
</organism>
<sequence length="335" mass="38404">MSEGQSFPRGIEAPQQLELESEKTKSPRAAITVSKIIASYLQDDKEKSNAGYSLRYNKDSNQYTIGNKVVKFENNNIKINNVDYEATEGLMELLTKKSPNLVLISDYEKKSYQQILLCSDACYQGFDKNAPNKRFNSDPSDKWKFIREHYFIKSISSVSEKSVTGSSVDFLPSNVNSLIDMLRLSIGSYKAGNKNEYNKIHRILDELLFKQLNINIDKAELNAYLDNDLTKETVIRHLDDIEKLTKQINNLTNINESMKESIIYSFNLLITKMCESECKSLIIKELGGKDDINIEDIDMDKYKRISVPINLRNKADRIYAKQSENNSIIQKTKSK</sequence>
<gene>
    <name evidence="4 6" type="ORF">CBG15089</name>
    <name evidence="4" type="ORF">CBG_15089</name>
</gene>
<dbReference type="PANTHER" id="PTHR35374:SF1">
    <property type="entry name" value="PROTEIN KINASE DOMAIN-CONTAINING PROTEIN"/>
    <property type="match status" value="1"/>
</dbReference>
<dbReference type="KEGG" id="cbr:CBG_15089"/>
<evidence type="ECO:0000313" key="5">
    <source>
        <dbReference type="Proteomes" id="UP000008549"/>
    </source>
</evidence>
<reference evidence="4 5" key="1">
    <citation type="journal article" date="2003" name="PLoS Biol.">
        <title>The genome sequence of Caenorhabditis briggsae: a platform for comparative genomics.</title>
        <authorList>
            <person name="Stein L.D."/>
            <person name="Bao Z."/>
            <person name="Blasiar D."/>
            <person name="Blumenthal T."/>
            <person name="Brent M.R."/>
            <person name="Chen N."/>
            <person name="Chinwalla A."/>
            <person name="Clarke L."/>
            <person name="Clee C."/>
            <person name="Coghlan A."/>
            <person name="Coulson A."/>
            <person name="D'Eustachio P."/>
            <person name="Fitch D.H."/>
            <person name="Fulton L.A."/>
            <person name="Fulton R.E."/>
            <person name="Griffiths-Jones S."/>
            <person name="Harris T.W."/>
            <person name="Hillier L.W."/>
            <person name="Kamath R."/>
            <person name="Kuwabara P.E."/>
            <person name="Mardis E.R."/>
            <person name="Marra M.A."/>
            <person name="Miner T.L."/>
            <person name="Minx P."/>
            <person name="Mullikin J.C."/>
            <person name="Plumb R.W."/>
            <person name="Rogers J."/>
            <person name="Schein J.E."/>
            <person name="Sohrmann M."/>
            <person name="Spieth J."/>
            <person name="Stajich J.E."/>
            <person name="Wei C."/>
            <person name="Willey D."/>
            <person name="Wilson R.K."/>
            <person name="Durbin R."/>
            <person name="Waterston R.H."/>
        </authorList>
    </citation>
    <scope>NUCLEOTIDE SEQUENCE [LARGE SCALE GENOMIC DNA]</scope>
    <source>
        <strain evidence="4 5">AF16</strain>
    </source>
</reference>
<dbReference type="InParanoid" id="A8XLD0"/>
<protein>
    <submittedName>
        <fullName evidence="4">Protein CBG15089</fullName>
    </submittedName>
</protein>
<evidence type="ECO:0000313" key="4">
    <source>
        <dbReference type="EMBL" id="CAP33455.1"/>
    </source>
</evidence>
<reference evidence="4 5" key="2">
    <citation type="journal article" date="2011" name="PLoS Genet.">
        <title>Caenorhabditis briggsae recombinant inbred line genotypes reveal inter-strain incompatibility and the evolution of recombination.</title>
        <authorList>
            <person name="Ross J.A."/>
            <person name="Koboldt D.C."/>
            <person name="Staisch J.E."/>
            <person name="Chamberlin H.M."/>
            <person name="Gupta B.P."/>
            <person name="Miller R.D."/>
            <person name="Baird S.E."/>
            <person name="Haag E.S."/>
        </authorList>
    </citation>
    <scope>NUCLEOTIDE SEQUENCE [LARGE SCALE GENOMIC DNA]</scope>
    <source>
        <strain evidence="4 5">AF16</strain>
    </source>
</reference>
<dbReference type="eggNOG" id="ENOG502S824">
    <property type="taxonomic scope" value="Eukaryota"/>
</dbReference>
<feature type="domain" description="DUF8207" evidence="3">
    <location>
        <begin position="49"/>
        <end position="150"/>
    </location>
</feature>
<dbReference type="EMBL" id="HE600932">
    <property type="protein sequence ID" value="CAP33455.1"/>
    <property type="molecule type" value="Genomic_DNA"/>
</dbReference>
<proteinExistence type="predicted"/>
<dbReference type="AlphaFoldDB" id="A8XLD0"/>
<keyword evidence="1" id="KW-0175">Coiled coil</keyword>
<evidence type="ECO:0000256" key="1">
    <source>
        <dbReference type="SAM" id="Coils"/>
    </source>
</evidence>
<accession>A8XLD0</accession>
<keyword evidence="5" id="KW-1185">Reference proteome</keyword>
<feature type="coiled-coil region" evidence="1">
    <location>
        <begin position="234"/>
        <end position="261"/>
    </location>
</feature>
<evidence type="ECO:0000256" key="2">
    <source>
        <dbReference type="SAM" id="MobiDB-lite"/>
    </source>
</evidence>
<evidence type="ECO:0000313" key="6">
    <source>
        <dbReference type="WormBase" id="CBG15089"/>
    </source>
</evidence>
<dbReference type="InterPro" id="IPR058520">
    <property type="entry name" value="DUF8207"/>
</dbReference>
<feature type="region of interest" description="Disordered" evidence="2">
    <location>
        <begin position="1"/>
        <end position="25"/>
    </location>
</feature>
<dbReference type="Pfam" id="PF26634">
    <property type="entry name" value="DUF8207"/>
    <property type="match status" value="1"/>
</dbReference>
<dbReference type="WormBase" id="CBG15089">
    <property type="protein sequence ID" value="CBP09837"/>
    <property type="gene ID" value="WBGene00035425"/>
</dbReference>
<dbReference type="HOGENOM" id="CLU_829566_0_0_1"/>
<name>A8XLD0_CAEBR</name>
<dbReference type="Proteomes" id="UP000008549">
    <property type="component" value="Unassembled WGS sequence"/>
</dbReference>